<keyword evidence="9" id="KW-0175">Coiled coil</keyword>
<dbReference type="CDD" id="cd00130">
    <property type="entry name" value="PAS"/>
    <property type="match status" value="1"/>
</dbReference>
<feature type="domain" description="Histidine kinase" evidence="11">
    <location>
        <begin position="385"/>
        <end position="592"/>
    </location>
</feature>
<dbReference type="Gene3D" id="1.10.287.130">
    <property type="match status" value="1"/>
</dbReference>
<dbReference type="SUPFAM" id="SSF47384">
    <property type="entry name" value="Homodimeric domain of signal transducing histidine kinase"/>
    <property type="match status" value="1"/>
</dbReference>
<dbReference type="PANTHER" id="PTHR43065:SF10">
    <property type="entry name" value="PEROXIDE STRESS-ACTIVATED HISTIDINE KINASE MAK3"/>
    <property type="match status" value="1"/>
</dbReference>
<feature type="domain" description="PAS" evidence="12">
    <location>
        <begin position="248"/>
        <end position="294"/>
    </location>
</feature>
<proteinExistence type="predicted"/>
<dbReference type="GO" id="GO:0000155">
    <property type="term" value="F:phosphorelay sensor kinase activity"/>
    <property type="evidence" value="ECO:0007669"/>
    <property type="project" value="InterPro"/>
</dbReference>
<dbReference type="Proteomes" id="UP000534783">
    <property type="component" value="Unassembled WGS sequence"/>
</dbReference>
<dbReference type="InterPro" id="IPR036097">
    <property type="entry name" value="HisK_dim/P_sf"/>
</dbReference>
<dbReference type="PROSITE" id="PS50109">
    <property type="entry name" value="HIS_KIN"/>
    <property type="match status" value="1"/>
</dbReference>
<evidence type="ECO:0000313" key="14">
    <source>
        <dbReference type="EMBL" id="NKE72050.1"/>
    </source>
</evidence>
<dbReference type="InterPro" id="IPR000700">
    <property type="entry name" value="PAS-assoc_C"/>
</dbReference>
<dbReference type="GO" id="GO:0005524">
    <property type="term" value="F:ATP binding"/>
    <property type="evidence" value="ECO:0007669"/>
    <property type="project" value="UniProtKB-KW"/>
</dbReference>
<evidence type="ECO:0000259" key="12">
    <source>
        <dbReference type="PROSITE" id="PS50112"/>
    </source>
</evidence>
<comment type="caution">
    <text evidence="14">The sequence shown here is derived from an EMBL/GenBank/DDBJ whole genome shotgun (WGS) entry which is preliminary data.</text>
</comment>
<dbReference type="EC" id="2.7.13.3" evidence="2"/>
<dbReference type="SMART" id="SM00091">
    <property type="entry name" value="PAS"/>
    <property type="match status" value="1"/>
</dbReference>
<feature type="transmembrane region" description="Helical" evidence="10">
    <location>
        <begin position="170"/>
        <end position="191"/>
    </location>
</feature>
<dbReference type="InterPro" id="IPR035965">
    <property type="entry name" value="PAS-like_dom_sf"/>
</dbReference>
<keyword evidence="6" id="KW-0418">Kinase</keyword>
<protein>
    <recommendedName>
        <fullName evidence="2">histidine kinase</fullName>
        <ecNumber evidence="2">2.7.13.3</ecNumber>
    </recommendedName>
</protein>
<evidence type="ECO:0000259" key="11">
    <source>
        <dbReference type="PROSITE" id="PS50109"/>
    </source>
</evidence>
<dbReference type="Gene3D" id="3.30.450.20">
    <property type="entry name" value="PAS domain"/>
    <property type="match status" value="1"/>
</dbReference>
<evidence type="ECO:0000256" key="8">
    <source>
        <dbReference type="ARBA" id="ARBA00023012"/>
    </source>
</evidence>
<keyword evidence="10" id="KW-0472">Membrane</keyword>
<dbReference type="Pfam" id="PF00989">
    <property type="entry name" value="PAS"/>
    <property type="match status" value="1"/>
</dbReference>
<dbReference type="InterPro" id="IPR004358">
    <property type="entry name" value="Sig_transdc_His_kin-like_C"/>
</dbReference>
<evidence type="ECO:0000256" key="1">
    <source>
        <dbReference type="ARBA" id="ARBA00000085"/>
    </source>
</evidence>
<keyword evidence="3" id="KW-0597">Phosphoprotein</keyword>
<dbReference type="InterPro" id="IPR000014">
    <property type="entry name" value="PAS"/>
</dbReference>
<keyword evidence="4" id="KW-0808">Transferase</keyword>
<dbReference type="SMART" id="SM00387">
    <property type="entry name" value="HATPase_c"/>
    <property type="match status" value="1"/>
</dbReference>
<dbReference type="InterPro" id="IPR003594">
    <property type="entry name" value="HATPase_dom"/>
</dbReference>
<dbReference type="CDD" id="cd00082">
    <property type="entry name" value="HisKA"/>
    <property type="match status" value="1"/>
</dbReference>
<dbReference type="SMART" id="SM00388">
    <property type="entry name" value="HisKA"/>
    <property type="match status" value="1"/>
</dbReference>
<evidence type="ECO:0000256" key="4">
    <source>
        <dbReference type="ARBA" id="ARBA00022679"/>
    </source>
</evidence>
<evidence type="ECO:0000256" key="5">
    <source>
        <dbReference type="ARBA" id="ARBA00022741"/>
    </source>
</evidence>
<dbReference type="PRINTS" id="PR00344">
    <property type="entry name" value="BCTRLSENSOR"/>
</dbReference>
<accession>A0A7X6DRJ1</accession>
<dbReference type="PROSITE" id="PS50113">
    <property type="entry name" value="PAC"/>
    <property type="match status" value="1"/>
</dbReference>
<organism evidence="14 15">
    <name type="scientific">Candidatus Manganitrophus noduliformans</name>
    <dbReference type="NCBI Taxonomy" id="2606439"/>
    <lineage>
        <taxon>Bacteria</taxon>
        <taxon>Pseudomonadati</taxon>
        <taxon>Nitrospirota</taxon>
        <taxon>Nitrospiria</taxon>
        <taxon>Candidatus Troglogloeales</taxon>
        <taxon>Candidatus Manganitrophaceae</taxon>
        <taxon>Candidatus Manganitrophus</taxon>
    </lineage>
</organism>
<dbReference type="SUPFAM" id="SSF55785">
    <property type="entry name" value="PYP-like sensor domain (PAS domain)"/>
    <property type="match status" value="1"/>
</dbReference>
<evidence type="ECO:0000256" key="7">
    <source>
        <dbReference type="ARBA" id="ARBA00022840"/>
    </source>
</evidence>
<evidence type="ECO:0000313" key="15">
    <source>
        <dbReference type="Proteomes" id="UP000534783"/>
    </source>
</evidence>
<comment type="catalytic activity">
    <reaction evidence="1">
        <text>ATP + protein L-histidine = ADP + protein N-phospho-L-histidine.</text>
        <dbReference type="EC" id="2.7.13.3"/>
    </reaction>
</comment>
<dbReference type="SUPFAM" id="SSF55874">
    <property type="entry name" value="ATPase domain of HSP90 chaperone/DNA topoisomerase II/histidine kinase"/>
    <property type="match status" value="1"/>
</dbReference>
<evidence type="ECO:0000259" key="13">
    <source>
        <dbReference type="PROSITE" id="PS50113"/>
    </source>
</evidence>
<dbReference type="RefSeq" id="WP_168061368.1">
    <property type="nucleotide sequence ID" value="NZ_VTOW01000003.1"/>
</dbReference>
<dbReference type="InterPro" id="IPR036890">
    <property type="entry name" value="HATPase_C_sf"/>
</dbReference>
<dbReference type="InterPro" id="IPR005467">
    <property type="entry name" value="His_kinase_dom"/>
</dbReference>
<evidence type="ECO:0000256" key="2">
    <source>
        <dbReference type="ARBA" id="ARBA00012438"/>
    </source>
</evidence>
<keyword evidence="7" id="KW-0067">ATP-binding</keyword>
<dbReference type="PANTHER" id="PTHR43065">
    <property type="entry name" value="SENSOR HISTIDINE KINASE"/>
    <property type="match status" value="1"/>
</dbReference>
<evidence type="ECO:0000256" key="9">
    <source>
        <dbReference type="SAM" id="Coils"/>
    </source>
</evidence>
<dbReference type="Pfam" id="PF00512">
    <property type="entry name" value="HisKA"/>
    <property type="match status" value="1"/>
</dbReference>
<evidence type="ECO:0000256" key="3">
    <source>
        <dbReference type="ARBA" id="ARBA00022553"/>
    </source>
</evidence>
<dbReference type="NCBIfam" id="TIGR00229">
    <property type="entry name" value="sensory_box"/>
    <property type="match status" value="1"/>
</dbReference>
<keyword evidence="8" id="KW-0902">Two-component regulatory system</keyword>
<keyword evidence="15" id="KW-1185">Reference proteome</keyword>
<dbReference type="AlphaFoldDB" id="A0A7X6DRJ1"/>
<gene>
    <name evidence="14" type="ORF">MNODULE_14975</name>
</gene>
<dbReference type="Pfam" id="PF02518">
    <property type="entry name" value="HATPase_c"/>
    <property type="match status" value="1"/>
</dbReference>
<dbReference type="EMBL" id="VTOW01000003">
    <property type="protein sequence ID" value="NKE72050.1"/>
    <property type="molecule type" value="Genomic_DNA"/>
</dbReference>
<sequence>MLIPTSRPRQIRFFAFLFLGLFLLFLVLFASYRLLQFRAFQSALEASDRERLKLLGDSVQPVLLGSLDQVGKDPAFLYDVAAERNLKRIILADSDGTLLADSHREIKTKEKIPSGKGGAAWRTALAGEIVMETAEEASGEFVGKIWLPLNGRAAQLLVTLPSRTDPKARLLLLFMNVFGVMGAGMFGYYFLRLFMVPSPSYFHGVPENPATETGFVIHTFQGLIQQLKQKELALEQLKGRAEEYAKNVESYNENILQSVTSGVLTFNCERRITTFNATAGMILHLSPEEVLGKSYEAIFGGEEKITRLLQETVDLGKEVAREECEVERSDGRKIWLGLNTSVLRDRNNSTIGATLVFTDLTEMKMLQDQVELKKRLTVMGEMSAWIAHEFRNYMGTILGFSRLLSKKIEPNDPRQEMIKAIMAELSAMERLITELLSYGRKTVIHPVTTPLAPLIEELKEQFVSSGGYPHVRWFLSLKEAPEIAVDPTLIRQAFSNLIQNALEAMEGTGEIHIRISNRPAGMLAVKISDTGLGIAKEHIDKIFLPFYTTKEKGTGLGLALVHKIILAHNGQISVESTEGSGTVFTIHLPLQMSPLKINEP</sequence>
<reference evidence="14 15" key="1">
    <citation type="journal article" date="2020" name="Nature">
        <title>Bacterial chemolithoautotrophy via manganese oxidation.</title>
        <authorList>
            <person name="Yu H."/>
            <person name="Leadbetter J.R."/>
        </authorList>
    </citation>
    <scope>NUCLEOTIDE SEQUENCE [LARGE SCALE GENOMIC DNA]</scope>
    <source>
        <strain evidence="14 15">Mn-1</strain>
    </source>
</reference>
<feature type="transmembrane region" description="Helical" evidence="10">
    <location>
        <begin position="12"/>
        <end position="32"/>
    </location>
</feature>
<name>A0A7X6DRJ1_9BACT</name>
<evidence type="ECO:0000256" key="10">
    <source>
        <dbReference type="SAM" id="Phobius"/>
    </source>
</evidence>
<dbReference type="InterPro" id="IPR003661">
    <property type="entry name" value="HisK_dim/P_dom"/>
</dbReference>
<keyword evidence="10" id="KW-0812">Transmembrane</keyword>
<dbReference type="InterPro" id="IPR013767">
    <property type="entry name" value="PAS_fold"/>
</dbReference>
<keyword evidence="5" id="KW-0547">Nucleotide-binding</keyword>
<dbReference type="PROSITE" id="PS50112">
    <property type="entry name" value="PAS"/>
    <property type="match status" value="1"/>
</dbReference>
<feature type="domain" description="PAC" evidence="13">
    <location>
        <begin position="320"/>
        <end position="372"/>
    </location>
</feature>
<dbReference type="GO" id="GO:0006355">
    <property type="term" value="P:regulation of DNA-templated transcription"/>
    <property type="evidence" value="ECO:0007669"/>
    <property type="project" value="InterPro"/>
</dbReference>
<dbReference type="CDD" id="cd00075">
    <property type="entry name" value="HATPase"/>
    <property type="match status" value="1"/>
</dbReference>
<keyword evidence="10" id="KW-1133">Transmembrane helix</keyword>
<dbReference type="Gene3D" id="3.30.565.10">
    <property type="entry name" value="Histidine kinase-like ATPase, C-terminal domain"/>
    <property type="match status" value="1"/>
</dbReference>
<feature type="coiled-coil region" evidence="9">
    <location>
        <begin position="220"/>
        <end position="254"/>
    </location>
</feature>
<evidence type="ECO:0000256" key="6">
    <source>
        <dbReference type="ARBA" id="ARBA00022777"/>
    </source>
</evidence>